<gene>
    <name evidence="3" type="ORF">G7084_07500</name>
</gene>
<protein>
    <submittedName>
        <fullName evidence="3">VOC family protein</fullName>
    </submittedName>
</protein>
<reference evidence="3 4" key="1">
    <citation type="submission" date="2020-03" db="EMBL/GenBank/DDBJ databases">
        <title>Weissella sp. nov., isolated from Cybister lewisianus.</title>
        <authorList>
            <person name="Hyun D.-W."/>
            <person name="Bae J.-W."/>
        </authorList>
    </citation>
    <scope>NUCLEOTIDE SEQUENCE [LARGE SCALE GENOMIC DNA]</scope>
    <source>
        <strain evidence="3 4">HDW19</strain>
    </source>
</reference>
<dbReference type="InterPro" id="IPR004360">
    <property type="entry name" value="Glyas_Fos-R_dOase_dom"/>
</dbReference>
<dbReference type="Pfam" id="PF00903">
    <property type="entry name" value="Glyoxalase"/>
    <property type="match status" value="1"/>
</dbReference>
<evidence type="ECO:0000313" key="4">
    <source>
        <dbReference type="Proteomes" id="UP000500741"/>
    </source>
</evidence>
<dbReference type="RefSeq" id="WP_166011449.1">
    <property type="nucleotide sequence ID" value="NZ_CP049888.1"/>
</dbReference>
<dbReference type="Proteomes" id="UP000500741">
    <property type="component" value="Chromosome"/>
</dbReference>
<accession>A0A6G8B1L7</accession>
<evidence type="ECO:0000256" key="1">
    <source>
        <dbReference type="ARBA" id="ARBA00022723"/>
    </source>
</evidence>
<name>A0A6G8B1L7_9LACO</name>
<dbReference type="PROSITE" id="PS51819">
    <property type="entry name" value="VOC"/>
    <property type="match status" value="1"/>
</dbReference>
<evidence type="ECO:0000259" key="2">
    <source>
        <dbReference type="PROSITE" id="PS51819"/>
    </source>
</evidence>
<keyword evidence="1" id="KW-0479">Metal-binding</keyword>
<feature type="domain" description="VOC" evidence="2">
    <location>
        <begin position="5"/>
        <end position="126"/>
    </location>
</feature>
<dbReference type="EMBL" id="CP049888">
    <property type="protein sequence ID" value="QIL51146.1"/>
    <property type="molecule type" value="Genomic_DNA"/>
</dbReference>
<dbReference type="KEGG" id="wco:G7084_07500"/>
<dbReference type="CDD" id="cd08352">
    <property type="entry name" value="VOC_Bs_YwkD_like"/>
    <property type="match status" value="1"/>
</dbReference>
<dbReference type="InterPro" id="IPR051332">
    <property type="entry name" value="Fosfomycin_Res_Enzymes"/>
</dbReference>
<organism evidence="3 4">
    <name type="scientific">Weissella coleopterorum</name>
    <dbReference type="NCBI Taxonomy" id="2714949"/>
    <lineage>
        <taxon>Bacteria</taxon>
        <taxon>Bacillati</taxon>
        <taxon>Bacillota</taxon>
        <taxon>Bacilli</taxon>
        <taxon>Lactobacillales</taxon>
        <taxon>Lactobacillaceae</taxon>
        <taxon>Weissella</taxon>
    </lineage>
</organism>
<proteinExistence type="predicted"/>
<dbReference type="PANTHER" id="PTHR36113">
    <property type="entry name" value="LYASE, PUTATIVE-RELATED-RELATED"/>
    <property type="match status" value="1"/>
</dbReference>
<evidence type="ECO:0000313" key="3">
    <source>
        <dbReference type="EMBL" id="QIL51146.1"/>
    </source>
</evidence>
<dbReference type="InterPro" id="IPR037478">
    <property type="entry name" value="YwkD-like_dom"/>
</dbReference>
<dbReference type="Gene3D" id="3.10.180.10">
    <property type="entry name" value="2,3-Dihydroxybiphenyl 1,2-Dioxygenase, domain 1"/>
    <property type="match status" value="1"/>
</dbReference>
<dbReference type="SUPFAM" id="SSF54593">
    <property type="entry name" value="Glyoxalase/Bleomycin resistance protein/Dihydroxybiphenyl dioxygenase"/>
    <property type="match status" value="1"/>
</dbReference>
<keyword evidence="4" id="KW-1185">Reference proteome</keyword>
<dbReference type="InterPro" id="IPR037523">
    <property type="entry name" value="VOC_core"/>
</dbReference>
<dbReference type="InterPro" id="IPR029068">
    <property type="entry name" value="Glyas_Bleomycin-R_OHBP_Dase"/>
</dbReference>
<sequence length="126" mass="14484">MQFSVIHHIAINASDYVATKKFYVDQLGFEVIRETPRPAKNDIKLDLQLGTQELEIFIADHFPKRLTYPEALGLRHLAFKVDQIEVALAELASQGIEFEPVRIDEVTDKKMTFFFDPDGLPLELHE</sequence>
<dbReference type="PANTHER" id="PTHR36113:SF6">
    <property type="entry name" value="FOSFOMYCIN RESISTANCE PROTEIN FOSX"/>
    <property type="match status" value="1"/>
</dbReference>
<dbReference type="GO" id="GO:0046872">
    <property type="term" value="F:metal ion binding"/>
    <property type="evidence" value="ECO:0007669"/>
    <property type="project" value="UniProtKB-KW"/>
</dbReference>
<dbReference type="AlphaFoldDB" id="A0A6G8B1L7"/>